<protein>
    <submittedName>
        <fullName evidence="2">Uncharacterized protein</fullName>
    </submittedName>
</protein>
<feature type="compositionally biased region" description="Polar residues" evidence="1">
    <location>
        <begin position="51"/>
        <end position="68"/>
    </location>
</feature>
<organism evidence="2 3">
    <name type="scientific">Rhodopirellula europaea SH398</name>
    <dbReference type="NCBI Taxonomy" id="1263868"/>
    <lineage>
        <taxon>Bacteria</taxon>
        <taxon>Pseudomonadati</taxon>
        <taxon>Planctomycetota</taxon>
        <taxon>Planctomycetia</taxon>
        <taxon>Pirellulales</taxon>
        <taxon>Pirellulaceae</taxon>
        <taxon>Rhodopirellula</taxon>
    </lineage>
</organism>
<dbReference type="Proteomes" id="UP000011996">
    <property type="component" value="Unassembled WGS sequence"/>
</dbReference>
<dbReference type="AlphaFoldDB" id="M5SA72"/>
<evidence type="ECO:0000256" key="1">
    <source>
        <dbReference type="SAM" id="MobiDB-lite"/>
    </source>
</evidence>
<gene>
    <name evidence="2" type="ORF">RESH_06304</name>
</gene>
<comment type="caution">
    <text evidence="2">The sequence shown here is derived from an EMBL/GenBank/DDBJ whole genome shotgun (WGS) entry which is preliminary data.</text>
</comment>
<evidence type="ECO:0000313" key="3">
    <source>
        <dbReference type="Proteomes" id="UP000011996"/>
    </source>
</evidence>
<accession>M5SA72</accession>
<name>M5SA72_9BACT</name>
<reference evidence="2 3" key="1">
    <citation type="journal article" date="2013" name="Mar. Genomics">
        <title>Expression of sulfatases in Rhodopirellula baltica and the diversity of sulfatases in the genus Rhodopirellula.</title>
        <authorList>
            <person name="Wegner C.E."/>
            <person name="Richter-Heitmann T."/>
            <person name="Klindworth A."/>
            <person name="Klockow C."/>
            <person name="Richter M."/>
            <person name="Achstetter T."/>
            <person name="Glockner F.O."/>
            <person name="Harder J."/>
        </authorList>
    </citation>
    <scope>NUCLEOTIDE SEQUENCE [LARGE SCALE GENOMIC DNA]</scope>
    <source>
        <strain evidence="2 3">SH398</strain>
    </source>
</reference>
<evidence type="ECO:0000313" key="2">
    <source>
        <dbReference type="EMBL" id="EMI23074.1"/>
    </source>
</evidence>
<proteinExistence type="predicted"/>
<sequence>MKDSKQRDGERVDLHQWPSAFTQPACEENDPSRSAKIGTQRAHFGHRKMDSVTSAADAQRQKASTTDNLPAEVTRE</sequence>
<dbReference type="EMBL" id="ANOF01000208">
    <property type="protein sequence ID" value="EMI23074.1"/>
    <property type="molecule type" value="Genomic_DNA"/>
</dbReference>
<feature type="compositionally biased region" description="Basic and acidic residues" evidence="1">
    <location>
        <begin position="1"/>
        <end position="14"/>
    </location>
</feature>
<feature type="region of interest" description="Disordered" evidence="1">
    <location>
        <begin position="1"/>
        <end position="76"/>
    </location>
</feature>